<protein>
    <recommendedName>
        <fullName evidence="1">Glycosyl transferase family 1 domain-containing protein</fullName>
    </recommendedName>
</protein>
<evidence type="ECO:0000259" key="1">
    <source>
        <dbReference type="Pfam" id="PF00534"/>
    </source>
</evidence>
<accession>A0ABQ3BT58</accession>
<organism evidence="2 3">
    <name type="scientific">Mesonia mobilis</name>
    <dbReference type="NCBI Taxonomy" id="369791"/>
    <lineage>
        <taxon>Bacteria</taxon>
        <taxon>Pseudomonadati</taxon>
        <taxon>Bacteroidota</taxon>
        <taxon>Flavobacteriia</taxon>
        <taxon>Flavobacteriales</taxon>
        <taxon>Flavobacteriaceae</taxon>
        <taxon>Mesonia</taxon>
    </lineage>
</organism>
<feature type="domain" description="Glycosyl transferase family 1" evidence="1">
    <location>
        <begin position="167"/>
        <end position="322"/>
    </location>
</feature>
<comment type="caution">
    <text evidence="2">The sequence shown here is derived from an EMBL/GenBank/DDBJ whole genome shotgun (WGS) entry which is preliminary data.</text>
</comment>
<proteinExistence type="predicted"/>
<dbReference type="Proteomes" id="UP000615593">
    <property type="component" value="Unassembled WGS sequence"/>
</dbReference>
<dbReference type="EMBL" id="BMWY01000003">
    <property type="protein sequence ID" value="GGZ53249.1"/>
    <property type="molecule type" value="Genomic_DNA"/>
</dbReference>
<gene>
    <name evidence="2" type="ORF">GCM10008088_13670</name>
</gene>
<dbReference type="Gene3D" id="3.40.50.2000">
    <property type="entry name" value="Glycogen Phosphorylase B"/>
    <property type="match status" value="2"/>
</dbReference>
<sequence>MIKKRKKHLLYLGNKLSHKGRNATGVETLGKQLEQEGYQVTSVSSFSNKVVRLLHMLSTVFVKSKKVDFLLIDTYSTTNFWYAYLSAKIARTLQLPYICILHGGNLPSRLLASPAKTNELFSKAKYNIAPSSYLISAFEQKGFTNLKYIPNTIPIHAYTYKNRVFDTPKLLWVRSFAEIYNPTLAIEVFESIQQKFPQAELCMVGPEKDGSLAKCKALAEAKNLPVKFTGKLTKEEWVTLAEEYNIFMNTTNFDNTPVSVIEAMALGLPVISTNVGGLPYLIDAEEDGILVPKNDSDAFVNAIDRLIAQPEFAQQLSVAARKKVEQFDWEVVKQKWDAVLQ</sequence>
<dbReference type="PANTHER" id="PTHR45947">
    <property type="entry name" value="SULFOQUINOVOSYL TRANSFERASE SQD2"/>
    <property type="match status" value="1"/>
</dbReference>
<dbReference type="RefSeq" id="WP_027884250.1">
    <property type="nucleotide sequence ID" value="NZ_BMWY01000003.1"/>
</dbReference>
<dbReference type="InterPro" id="IPR001296">
    <property type="entry name" value="Glyco_trans_1"/>
</dbReference>
<dbReference type="SUPFAM" id="SSF53756">
    <property type="entry name" value="UDP-Glycosyltransferase/glycogen phosphorylase"/>
    <property type="match status" value="1"/>
</dbReference>
<dbReference type="CDD" id="cd03801">
    <property type="entry name" value="GT4_PimA-like"/>
    <property type="match status" value="1"/>
</dbReference>
<dbReference type="InterPro" id="IPR050194">
    <property type="entry name" value="Glycosyltransferase_grp1"/>
</dbReference>
<dbReference type="Pfam" id="PF00534">
    <property type="entry name" value="Glycos_transf_1"/>
    <property type="match status" value="1"/>
</dbReference>
<dbReference type="GeneID" id="94369034"/>
<evidence type="ECO:0000313" key="2">
    <source>
        <dbReference type="EMBL" id="GGZ53249.1"/>
    </source>
</evidence>
<dbReference type="PANTHER" id="PTHR45947:SF3">
    <property type="entry name" value="SULFOQUINOVOSYL TRANSFERASE SQD2"/>
    <property type="match status" value="1"/>
</dbReference>
<keyword evidence="3" id="KW-1185">Reference proteome</keyword>
<name>A0ABQ3BT58_9FLAO</name>
<evidence type="ECO:0000313" key="3">
    <source>
        <dbReference type="Proteomes" id="UP000615593"/>
    </source>
</evidence>
<reference evidence="3" key="1">
    <citation type="journal article" date="2019" name="Int. J. Syst. Evol. Microbiol.">
        <title>The Global Catalogue of Microorganisms (GCM) 10K type strain sequencing project: providing services to taxonomists for standard genome sequencing and annotation.</title>
        <authorList>
            <consortium name="The Broad Institute Genomics Platform"/>
            <consortium name="The Broad Institute Genome Sequencing Center for Infectious Disease"/>
            <person name="Wu L."/>
            <person name="Ma J."/>
        </authorList>
    </citation>
    <scope>NUCLEOTIDE SEQUENCE [LARGE SCALE GENOMIC DNA]</scope>
    <source>
        <strain evidence="3">KCTC 12708</strain>
    </source>
</reference>